<keyword evidence="1" id="KW-1133">Transmembrane helix</keyword>
<sequence length="373" mass="42941">MKVFRLISSDKKTGSKNDVFISLFIWYMAIAFLLFLAVYKETVIPKYFFFDANTIADYIQYAKSLVPGDSFANTTLFYKVLGVGRTSFVFSILAAIIIVFGFYIHVKNRTNTLSFIDIALLYFYMLLSVIYMTLLSKDFIVLLIILPFLYLSKKRTAGLICWTILAAFYAFYFRTYWFLFLGVFWGLYLVCGLINKTNKLFIICILALLFLAIVLQIALGVDVDNFRKIVNDVRLDQGNENANSMILPFIPGGGLIVGWLNVSLTWISFMLPFPLILSLSLYYIVISLLVIMLYYKFWYALKIELQKNKKVRNNSCIALACLILSFTLTQSLFEPDYGSYVRHLAPFYPLFFYVIFANKSNSIERDDESSTCG</sequence>
<keyword evidence="1" id="KW-0812">Transmembrane</keyword>
<feature type="transmembrane region" description="Helical" evidence="1">
    <location>
        <begin position="88"/>
        <end position="106"/>
    </location>
</feature>
<gene>
    <name evidence="2" type="primary">wzy</name>
    <name evidence="2" type="synonym">KL134_00010</name>
</gene>
<protein>
    <submittedName>
        <fullName evidence="2">O-antigen and lipid-linked capsular repeat unit polymerase</fullName>
    </submittedName>
</protein>
<feature type="transmembrane region" description="Helical" evidence="1">
    <location>
        <begin position="20"/>
        <end position="39"/>
    </location>
</feature>
<evidence type="ECO:0000313" key="2">
    <source>
        <dbReference type="EMBL" id="SCA95866.1"/>
    </source>
</evidence>
<keyword evidence="1" id="KW-0472">Membrane</keyword>
<feature type="transmembrane region" description="Helical" evidence="1">
    <location>
        <begin position="156"/>
        <end position="172"/>
    </location>
</feature>
<dbReference type="EMBL" id="LT603710">
    <property type="protein sequence ID" value="SCA95866.1"/>
    <property type="molecule type" value="Genomic_DNA"/>
</dbReference>
<reference evidence="2" key="2">
    <citation type="submission" date="2016-08" db="EMBL/GenBank/DDBJ databases">
        <title>Klebsiella loci capsule.</title>
        <authorList>
            <person name="Holt K.E."/>
            <person name="Thomson N.R."/>
        </authorList>
    </citation>
    <scope>NUCLEOTIDE SEQUENCE</scope>
    <source>
        <strain evidence="2">INF149</strain>
    </source>
</reference>
<feature type="transmembrane region" description="Helical" evidence="1">
    <location>
        <begin position="244"/>
        <end position="269"/>
    </location>
</feature>
<feature type="transmembrane region" description="Helical" evidence="1">
    <location>
        <begin position="339"/>
        <end position="356"/>
    </location>
</feature>
<proteinExistence type="predicted"/>
<feature type="transmembrane region" description="Helical" evidence="1">
    <location>
        <begin position="275"/>
        <end position="295"/>
    </location>
</feature>
<dbReference type="AlphaFoldDB" id="A0A1C3SZ45"/>
<evidence type="ECO:0000256" key="1">
    <source>
        <dbReference type="SAM" id="Phobius"/>
    </source>
</evidence>
<reference evidence="2" key="1">
    <citation type="submission" date="2016-07" db="EMBL/GenBank/DDBJ databases">
        <authorList>
            <person name="Informatics P."/>
        </authorList>
    </citation>
    <scope>NUCLEOTIDE SEQUENCE</scope>
    <source>
        <strain evidence="2">INF149</strain>
    </source>
</reference>
<accession>A0A1C3SZ45</accession>
<name>A0A1C3SZ45_KLEPN</name>
<organism evidence="2">
    <name type="scientific">Klebsiella pneumoniae</name>
    <dbReference type="NCBI Taxonomy" id="573"/>
    <lineage>
        <taxon>Bacteria</taxon>
        <taxon>Pseudomonadati</taxon>
        <taxon>Pseudomonadota</taxon>
        <taxon>Gammaproteobacteria</taxon>
        <taxon>Enterobacterales</taxon>
        <taxon>Enterobacteriaceae</taxon>
        <taxon>Klebsiella/Raoultella group</taxon>
        <taxon>Klebsiella</taxon>
        <taxon>Klebsiella pneumoniae complex</taxon>
    </lineage>
</organism>
<feature type="transmembrane region" description="Helical" evidence="1">
    <location>
        <begin position="200"/>
        <end position="223"/>
    </location>
</feature>
<feature type="transmembrane region" description="Helical" evidence="1">
    <location>
        <begin position="118"/>
        <end position="150"/>
    </location>
</feature>
<feature type="transmembrane region" description="Helical" evidence="1">
    <location>
        <begin position="316"/>
        <end position="333"/>
    </location>
</feature>
<feature type="transmembrane region" description="Helical" evidence="1">
    <location>
        <begin position="177"/>
        <end position="194"/>
    </location>
</feature>